<feature type="transmembrane region" description="Helical" evidence="2">
    <location>
        <begin position="83"/>
        <end position="105"/>
    </location>
</feature>
<keyword evidence="4" id="KW-1185">Reference proteome</keyword>
<name>A0A540MS39_MALBA</name>
<comment type="caution">
    <text evidence="3">The sequence shown here is derived from an EMBL/GenBank/DDBJ whole genome shotgun (WGS) entry which is preliminary data.</text>
</comment>
<organism evidence="3 4">
    <name type="scientific">Malus baccata</name>
    <name type="common">Siberian crab apple</name>
    <name type="synonym">Pyrus baccata</name>
    <dbReference type="NCBI Taxonomy" id="106549"/>
    <lineage>
        <taxon>Eukaryota</taxon>
        <taxon>Viridiplantae</taxon>
        <taxon>Streptophyta</taxon>
        <taxon>Embryophyta</taxon>
        <taxon>Tracheophyta</taxon>
        <taxon>Spermatophyta</taxon>
        <taxon>Magnoliopsida</taxon>
        <taxon>eudicotyledons</taxon>
        <taxon>Gunneridae</taxon>
        <taxon>Pentapetalae</taxon>
        <taxon>rosids</taxon>
        <taxon>fabids</taxon>
        <taxon>Rosales</taxon>
        <taxon>Rosaceae</taxon>
        <taxon>Amygdaloideae</taxon>
        <taxon>Maleae</taxon>
        <taxon>Malus</taxon>
    </lineage>
</organism>
<proteinExistence type="predicted"/>
<feature type="compositionally biased region" description="Basic and acidic residues" evidence="1">
    <location>
        <begin position="117"/>
        <end position="130"/>
    </location>
</feature>
<sequence>MHNDGASTNVSDDGTTDMVPNSLGFNSDQWKNDKSVPEVYSSGPPPGFEHRNETNVGMILLNPMVEDEVRRVSSWYDMAQSDLGVAPVDVTVNIDAMLGMTLVLFKSQKRRMRKKTRDGDLRPEPIETRARSALLRPSS</sequence>
<keyword evidence="2" id="KW-1133">Transmembrane helix</keyword>
<keyword evidence="2" id="KW-0812">Transmembrane</keyword>
<evidence type="ECO:0000256" key="2">
    <source>
        <dbReference type="SAM" id="Phobius"/>
    </source>
</evidence>
<feature type="region of interest" description="Disordered" evidence="1">
    <location>
        <begin position="112"/>
        <end position="139"/>
    </location>
</feature>
<evidence type="ECO:0000313" key="4">
    <source>
        <dbReference type="Proteomes" id="UP000315295"/>
    </source>
</evidence>
<reference evidence="3 4" key="1">
    <citation type="journal article" date="2019" name="G3 (Bethesda)">
        <title>Sequencing of a Wild Apple (Malus baccata) Genome Unravels the Differences Between Cultivated and Wild Apple Species Regarding Disease Resistance and Cold Tolerance.</title>
        <authorList>
            <person name="Chen X."/>
        </authorList>
    </citation>
    <scope>NUCLEOTIDE SEQUENCE [LARGE SCALE GENOMIC DNA]</scope>
    <source>
        <strain evidence="4">cv. Shandingzi</strain>
        <tissue evidence="3">Leaves</tissue>
    </source>
</reference>
<accession>A0A540MS39</accession>
<keyword evidence="2" id="KW-0472">Membrane</keyword>
<feature type="compositionally biased region" description="Polar residues" evidence="1">
    <location>
        <begin position="1"/>
        <end position="13"/>
    </location>
</feature>
<dbReference type="Proteomes" id="UP000315295">
    <property type="component" value="Unassembled WGS sequence"/>
</dbReference>
<feature type="region of interest" description="Disordered" evidence="1">
    <location>
        <begin position="1"/>
        <end position="51"/>
    </location>
</feature>
<evidence type="ECO:0000256" key="1">
    <source>
        <dbReference type="SAM" id="MobiDB-lite"/>
    </source>
</evidence>
<gene>
    <name evidence="3" type="ORF">C1H46_013203</name>
</gene>
<protein>
    <submittedName>
        <fullName evidence="3">Uncharacterized protein</fullName>
    </submittedName>
</protein>
<evidence type="ECO:0000313" key="3">
    <source>
        <dbReference type="EMBL" id="TQE01180.1"/>
    </source>
</evidence>
<dbReference type="EMBL" id="VIEB01000200">
    <property type="protein sequence ID" value="TQE01180.1"/>
    <property type="molecule type" value="Genomic_DNA"/>
</dbReference>
<dbReference type="AlphaFoldDB" id="A0A540MS39"/>